<protein>
    <submittedName>
        <fullName evidence="5">Polysaccharide deacetylase family protein</fullName>
    </submittedName>
</protein>
<dbReference type="GO" id="GO:0005975">
    <property type="term" value="P:carbohydrate metabolic process"/>
    <property type="evidence" value="ECO:0007669"/>
    <property type="project" value="InterPro"/>
</dbReference>
<evidence type="ECO:0000313" key="6">
    <source>
        <dbReference type="Proteomes" id="UP000624703"/>
    </source>
</evidence>
<sequence length="387" mass="43891">MILHLKNAIIAPLIALGISSSWADNEVSAGTSQQKIVDDGTRVTVLGYHDFSSEKEATEMLLPTDKFEKQLQALRELEIEVISLEQFLAWKNDDAPIPPKSALITIDDGWRNVYTEAYPLLKQYNYPFTLFLYQDFIDKGELSLTTEMIVEMQKNGCSIGNHSVTHPYPSKVKKHAEKGQAAYEAFIRTELEKSKNFLSKKFNTQVTTYAYPGGYYTEEMFPIADDLGYDALFTVEPGKVDKTTNNHLIPRYIVLGTHDSIFRNATTFQATQKIKPSAGALIQQTPYPVQPEPGVRVADRLPTITVDLKQLDNIDPESIVMRVEGFGRVPASYDNLSKSLSWKVNRRLRHQSCNITVQWKLIDGEEYEEPLKWSFIVDHEAAYEPAE</sequence>
<evidence type="ECO:0000256" key="2">
    <source>
        <dbReference type="ARBA" id="ARBA00022729"/>
    </source>
</evidence>
<dbReference type="AlphaFoldDB" id="A0A8J7MF57"/>
<dbReference type="GO" id="GO:0005576">
    <property type="term" value="C:extracellular region"/>
    <property type="evidence" value="ECO:0007669"/>
    <property type="project" value="UniProtKB-SubCell"/>
</dbReference>
<evidence type="ECO:0000256" key="1">
    <source>
        <dbReference type="ARBA" id="ARBA00004613"/>
    </source>
</evidence>
<dbReference type="PANTHER" id="PTHR34216">
    <property type="match status" value="1"/>
</dbReference>
<dbReference type="GO" id="GO:0016810">
    <property type="term" value="F:hydrolase activity, acting on carbon-nitrogen (but not peptide) bonds"/>
    <property type="evidence" value="ECO:0007669"/>
    <property type="project" value="InterPro"/>
</dbReference>
<comment type="caution">
    <text evidence="5">The sequence shown here is derived from an EMBL/GenBank/DDBJ whole genome shotgun (WGS) entry which is preliminary data.</text>
</comment>
<dbReference type="PANTHER" id="PTHR34216:SF3">
    <property type="entry name" value="POLY-BETA-1,6-N-ACETYL-D-GLUCOSAMINE N-DEACETYLASE"/>
    <property type="match status" value="1"/>
</dbReference>
<evidence type="ECO:0000313" key="5">
    <source>
        <dbReference type="EMBL" id="MBK1791585.1"/>
    </source>
</evidence>
<keyword evidence="6" id="KW-1185">Reference proteome</keyword>
<dbReference type="InterPro" id="IPR002509">
    <property type="entry name" value="NODB_dom"/>
</dbReference>
<evidence type="ECO:0000259" key="4">
    <source>
        <dbReference type="PROSITE" id="PS51677"/>
    </source>
</evidence>
<gene>
    <name evidence="5" type="ORF">JIN82_10520</name>
</gene>
<keyword evidence="2 3" id="KW-0732">Signal</keyword>
<evidence type="ECO:0000256" key="3">
    <source>
        <dbReference type="SAM" id="SignalP"/>
    </source>
</evidence>
<dbReference type="InterPro" id="IPR051398">
    <property type="entry name" value="Polysacch_Deacetylase"/>
</dbReference>
<feature type="signal peptide" evidence="3">
    <location>
        <begin position="1"/>
        <end position="23"/>
    </location>
</feature>
<organism evidence="5 6">
    <name type="scientific">Persicirhabdus sediminis</name>
    <dbReference type="NCBI Taxonomy" id="454144"/>
    <lineage>
        <taxon>Bacteria</taxon>
        <taxon>Pseudomonadati</taxon>
        <taxon>Verrucomicrobiota</taxon>
        <taxon>Verrucomicrobiia</taxon>
        <taxon>Verrucomicrobiales</taxon>
        <taxon>Verrucomicrobiaceae</taxon>
        <taxon>Persicirhabdus</taxon>
    </lineage>
</organism>
<accession>A0A8J7MF57</accession>
<dbReference type="SUPFAM" id="SSF88713">
    <property type="entry name" value="Glycoside hydrolase/deacetylase"/>
    <property type="match status" value="1"/>
</dbReference>
<dbReference type="PROSITE" id="PS51677">
    <property type="entry name" value="NODB"/>
    <property type="match status" value="1"/>
</dbReference>
<feature type="chain" id="PRO_5035319895" evidence="3">
    <location>
        <begin position="24"/>
        <end position="387"/>
    </location>
</feature>
<dbReference type="InterPro" id="IPR011330">
    <property type="entry name" value="Glyco_hydro/deAcase_b/a-brl"/>
</dbReference>
<dbReference type="Pfam" id="PF01522">
    <property type="entry name" value="Polysacc_deac_1"/>
    <property type="match status" value="1"/>
</dbReference>
<dbReference type="Proteomes" id="UP000624703">
    <property type="component" value="Unassembled WGS sequence"/>
</dbReference>
<dbReference type="RefSeq" id="WP_200311582.1">
    <property type="nucleotide sequence ID" value="NZ_JAENIM010000039.1"/>
</dbReference>
<proteinExistence type="predicted"/>
<reference evidence="5" key="1">
    <citation type="submission" date="2021-01" db="EMBL/GenBank/DDBJ databases">
        <title>Modified the classification status of verrucomicrobia.</title>
        <authorList>
            <person name="Feng X."/>
        </authorList>
    </citation>
    <scope>NUCLEOTIDE SEQUENCE</scope>
    <source>
        <strain evidence="5">_KCTC 22039</strain>
    </source>
</reference>
<dbReference type="EMBL" id="JAENIM010000039">
    <property type="protein sequence ID" value="MBK1791585.1"/>
    <property type="molecule type" value="Genomic_DNA"/>
</dbReference>
<comment type="subcellular location">
    <subcellularLocation>
        <location evidence="1">Secreted</location>
    </subcellularLocation>
</comment>
<feature type="domain" description="NodB homology" evidence="4">
    <location>
        <begin position="100"/>
        <end position="329"/>
    </location>
</feature>
<name>A0A8J7MF57_9BACT</name>
<dbReference type="Gene3D" id="3.20.20.370">
    <property type="entry name" value="Glycoside hydrolase/deacetylase"/>
    <property type="match status" value="1"/>
</dbReference>
<dbReference type="CDD" id="cd10973">
    <property type="entry name" value="CE4_DAC_u4_5s"/>
    <property type="match status" value="1"/>
</dbReference>